<dbReference type="Proteomes" id="UP000659344">
    <property type="component" value="Unassembled WGS sequence"/>
</dbReference>
<dbReference type="RefSeq" id="WP_188541768.1">
    <property type="nucleotide sequence ID" value="NZ_BMFT01000003.1"/>
</dbReference>
<dbReference type="Gene3D" id="3.40.50.1110">
    <property type="entry name" value="SGNH hydrolase"/>
    <property type="match status" value="1"/>
</dbReference>
<dbReference type="PANTHER" id="PTHR43784">
    <property type="entry name" value="GDSL-LIKE LIPASE/ACYLHYDROLASE, PUTATIVE (AFU_ORTHOLOGUE AFUA_2G00820)-RELATED"/>
    <property type="match status" value="1"/>
</dbReference>
<reference evidence="3" key="1">
    <citation type="journal article" date="2019" name="Int. J. Syst. Evol. Microbiol.">
        <title>The Global Catalogue of Microorganisms (GCM) 10K type strain sequencing project: providing services to taxonomists for standard genome sequencing and annotation.</title>
        <authorList>
            <consortium name="The Broad Institute Genomics Platform"/>
            <consortium name="The Broad Institute Genome Sequencing Center for Infectious Disease"/>
            <person name="Wu L."/>
            <person name="Ma J."/>
        </authorList>
    </citation>
    <scope>NUCLEOTIDE SEQUENCE [LARGE SCALE GENOMIC DNA]</scope>
    <source>
        <strain evidence="3">CGMCC 1.12769</strain>
    </source>
</reference>
<proteinExistence type="predicted"/>
<dbReference type="InterPro" id="IPR053140">
    <property type="entry name" value="GDSL_Rv0518-like"/>
</dbReference>
<feature type="domain" description="SGNH hydrolase-type esterase" evidence="1">
    <location>
        <begin position="172"/>
        <end position="358"/>
    </location>
</feature>
<accession>A0ABQ1YQS8</accession>
<name>A0ABQ1YQS8_9BACL</name>
<evidence type="ECO:0000313" key="3">
    <source>
        <dbReference type="Proteomes" id="UP000659344"/>
    </source>
</evidence>
<dbReference type="InterPro" id="IPR013830">
    <property type="entry name" value="SGNH_hydro"/>
</dbReference>
<keyword evidence="3" id="KW-1185">Reference proteome</keyword>
<comment type="caution">
    <text evidence="2">The sequence shown here is derived from an EMBL/GenBank/DDBJ whole genome shotgun (WGS) entry which is preliminary data.</text>
</comment>
<dbReference type="SUPFAM" id="SSF52266">
    <property type="entry name" value="SGNH hydrolase"/>
    <property type="match status" value="1"/>
</dbReference>
<dbReference type="Pfam" id="PF13472">
    <property type="entry name" value="Lipase_GDSL_2"/>
    <property type="match status" value="1"/>
</dbReference>
<evidence type="ECO:0000259" key="1">
    <source>
        <dbReference type="Pfam" id="PF13472"/>
    </source>
</evidence>
<dbReference type="InterPro" id="IPR036514">
    <property type="entry name" value="SGNH_hydro_sf"/>
</dbReference>
<organism evidence="2 3">
    <name type="scientific">Paenibacillus segetis</name>
    <dbReference type="NCBI Taxonomy" id="1325360"/>
    <lineage>
        <taxon>Bacteria</taxon>
        <taxon>Bacillati</taxon>
        <taxon>Bacillota</taxon>
        <taxon>Bacilli</taxon>
        <taxon>Bacillales</taxon>
        <taxon>Paenibacillaceae</taxon>
        <taxon>Paenibacillus</taxon>
    </lineage>
</organism>
<dbReference type="PANTHER" id="PTHR43784:SF2">
    <property type="entry name" value="GDSL-LIKE LIPASE_ACYLHYDROLASE, PUTATIVE (AFU_ORTHOLOGUE AFUA_2G00820)-RELATED"/>
    <property type="match status" value="1"/>
</dbReference>
<gene>
    <name evidence="2" type="ORF">GCM10008013_41450</name>
</gene>
<sequence length="375" mass="42150">MEQWVSTWGQAHTEIKYYSPNYKDSTMRLAIANNLNGEKLRLRVSNIEGKKPLHIVQSMVDNVQNQQQCILFRGKKEVVLLPGEEKYSDPVIMPVRSGEFLTVSMAFQGSVISGNSIEECVQCSKKGNYVEHSQFKTVHRSKSACYHDMQQSIPALSSIEVFTVEQAETIICFGDSITQQSFWTKPFCDELYRNKPGEVSVVNKGIGGNRLLKGSPGGLLKLLGKAGIERFERDVLGEAGVKTVILAIGINDFGMGGKPGQKDWTSAEQLIEGYVNILKRAKNKNIKSVGTTLLPRGGSLGYRPEQERERQKFNDWVRSTDMFDKIIDFDYILRDPRNTEQMNFVYDSGDHLHPGPVGGKRMAMQVLQELYGINN</sequence>
<evidence type="ECO:0000313" key="2">
    <source>
        <dbReference type="EMBL" id="GGH35243.1"/>
    </source>
</evidence>
<dbReference type="EMBL" id="BMFT01000003">
    <property type="protein sequence ID" value="GGH35243.1"/>
    <property type="molecule type" value="Genomic_DNA"/>
</dbReference>
<protein>
    <recommendedName>
        <fullName evidence="1">SGNH hydrolase-type esterase domain-containing protein</fullName>
    </recommendedName>
</protein>